<dbReference type="EMBL" id="VFRP01000072">
    <property type="protein sequence ID" value="TPE44163.1"/>
    <property type="molecule type" value="Genomic_DNA"/>
</dbReference>
<keyword evidence="1" id="KW-0418">Kinase</keyword>
<dbReference type="RefSeq" id="WP_210240408.1">
    <property type="nucleotide sequence ID" value="NZ_VFRP01000072.1"/>
</dbReference>
<dbReference type="AlphaFoldDB" id="A0A501W2K8"/>
<dbReference type="Proteomes" id="UP000319255">
    <property type="component" value="Unassembled WGS sequence"/>
</dbReference>
<organism evidence="1 2">
    <name type="scientific">Amaricoccus solimangrovi</name>
    <dbReference type="NCBI Taxonomy" id="2589815"/>
    <lineage>
        <taxon>Bacteria</taxon>
        <taxon>Pseudomonadati</taxon>
        <taxon>Pseudomonadota</taxon>
        <taxon>Alphaproteobacteria</taxon>
        <taxon>Rhodobacterales</taxon>
        <taxon>Paracoccaceae</taxon>
        <taxon>Amaricoccus</taxon>
    </lineage>
</organism>
<reference evidence="1 2" key="1">
    <citation type="submission" date="2019-06" db="EMBL/GenBank/DDBJ databases">
        <title>A novel bacterium of genus Amaricoccus, isolated from marine sediment.</title>
        <authorList>
            <person name="Huang H."/>
            <person name="Mo K."/>
            <person name="Hu Y."/>
        </authorList>
    </citation>
    <scope>NUCLEOTIDE SEQUENCE [LARGE SCALE GENOMIC DNA]</scope>
    <source>
        <strain evidence="1 2">HB172011</strain>
    </source>
</reference>
<gene>
    <name evidence="1" type="ORF">FJM51_23085</name>
</gene>
<evidence type="ECO:0000313" key="1">
    <source>
        <dbReference type="EMBL" id="TPE44163.1"/>
    </source>
</evidence>
<sequence>MSTAGLSDLYVTAELDRRPTVLPDYRREMLAIHELAGRMAETPDDVLPRFVDLALEITGGVSAGLSLYE</sequence>
<proteinExistence type="predicted"/>
<keyword evidence="2" id="KW-1185">Reference proteome</keyword>
<accession>A0A501W2K8</accession>
<dbReference type="GO" id="GO:0016301">
    <property type="term" value="F:kinase activity"/>
    <property type="evidence" value="ECO:0007669"/>
    <property type="project" value="UniProtKB-KW"/>
</dbReference>
<name>A0A501W2K8_9RHOB</name>
<comment type="caution">
    <text evidence="1">The sequence shown here is derived from an EMBL/GenBank/DDBJ whole genome shotgun (WGS) entry which is preliminary data.</text>
</comment>
<protein>
    <submittedName>
        <fullName evidence="1">Histidine kinase</fullName>
    </submittedName>
</protein>
<evidence type="ECO:0000313" key="2">
    <source>
        <dbReference type="Proteomes" id="UP000319255"/>
    </source>
</evidence>
<feature type="non-terminal residue" evidence="1">
    <location>
        <position position="69"/>
    </location>
</feature>
<keyword evidence="1" id="KW-0808">Transferase</keyword>